<protein>
    <submittedName>
        <fullName evidence="7">OmpA family protein</fullName>
    </submittedName>
</protein>
<evidence type="ECO:0000256" key="4">
    <source>
        <dbReference type="PROSITE-ProRule" id="PRU00473"/>
    </source>
</evidence>
<dbReference type="AlphaFoldDB" id="A0A514CNK7"/>
<dbReference type="Gene3D" id="1.25.40.10">
    <property type="entry name" value="Tetratricopeptide repeat domain"/>
    <property type="match status" value="1"/>
</dbReference>
<dbReference type="CDD" id="cd07185">
    <property type="entry name" value="OmpA_C-like"/>
    <property type="match status" value="1"/>
</dbReference>
<dbReference type="Pfam" id="PF00691">
    <property type="entry name" value="OmpA"/>
    <property type="match status" value="1"/>
</dbReference>
<gene>
    <name evidence="7" type="ORF">FKX85_21165</name>
</gene>
<dbReference type="GO" id="GO:0009279">
    <property type="term" value="C:cell outer membrane"/>
    <property type="evidence" value="ECO:0007669"/>
    <property type="project" value="UniProtKB-SubCell"/>
</dbReference>
<sequence>MRVAQIVFFFIFISSQALGQSYTSENRRAIKLYQEGEDLSMRRRYDEALEKYADAVNKDEGFLEAYKKWSQLLLKKGSAREALQIASAGELKSQGNSGFMADFSWLVTNIYLKSGDFDAAIKKFYNSQGLFSSKVKSSSAFQSMEKKMDFIKRELAAEKVIHKERLESPLNQFQLQYFPVLTADSKQLLFTKRDGLEPTEHEDIFTSMWKEGQWSRPEALAQSINTVHNEGTCTISADGNILIYTSCDAPDSYGSCDLYIAYKVGGKWQDPVNMGEKVNSRYWDSQPSLSADGSILFFSSNRRGGMGGNDIYYTVRERDNSWAEPINVGEAINTKFDEVSPFIYFNNELLFFASNGHMGFGGMDLFNSKIVQGAFQQPVNLGYPINDHLDQLALFITAQQDYAYYTENSLKEGALDRSYLYRFAFPDEIDLGERLIVTGGRVRNEKTGEPIVATLSLVDLENDSTMYEFRSEGDAGRFMMIYPDKASSGLYVEKKGFLPRIYNVEKDSLKDIKDMDIGLKPVASGEEFLFENVFFDFDKADLKPSSKSSLLRLKKFLDENPDVHIVIEGHTDNVGNADYNQDLSLRRAASVQAYLLNQGIDEARLTVFGYGDKRPLMSNGTALGRSKNRRIEIVVD</sequence>
<dbReference type="KEGG" id="echi:FKX85_21165"/>
<keyword evidence="5" id="KW-0732">Signal</keyword>
<accession>A0A514CNK7</accession>
<dbReference type="EMBL" id="CP041253">
    <property type="protein sequence ID" value="QDH81403.1"/>
    <property type="molecule type" value="Genomic_DNA"/>
</dbReference>
<comment type="subcellular location">
    <subcellularLocation>
        <location evidence="1">Cell outer membrane</location>
    </subcellularLocation>
</comment>
<dbReference type="Gene3D" id="2.120.10.30">
    <property type="entry name" value="TolB, C-terminal domain"/>
    <property type="match status" value="1"/>
</dbReference>
<dbReference type="RefSeq" id="WP_141616617.1">
    <property type="nucleotide sequence ID" value="NZ_CP041253.1"/>
</dbReference>
<evidence type="ECO:0000256" key="3">
    <source>
        <dbReference type="ARBA" id="ARBA00023237"/>
    </source>
</evidence>
<dbReference type="PROSITE" id="PS51123">
    <property type="entry name" value="OMPA_2"/>
    <property type="match status" value="1"/>
</dbReference>
<feature type="signal peptide" evidence="5">
    <location>
        <begin position="1"/>
        <end position="19"/>
    </location>
</feature>
<reference evidence="7 8" key="1">
    <citation type="submission" date="2019-06" db="EMBL/GenBank/DDBJ databases">
        <title>Echinicola alkalisoli sp. nov. isolated from saline soil.</title>
        <authorList>
            <person name="Sun J.-Q."/>
            <person name="Xu L."/>
        </authorList>
    </citation>
    <scope>NUCLEOTIDE SEQUENCE [LARGE SCALE GENOMIC DNA]</scope>
    <source>
        <strain evidence="7 8">LN3S3</strain>
    </source>
</reference>
<dbReference type="InterPro" id="IPR006664">
    <property type="entry name" value="OMP_bac"/>
</dbReference>
<evidence type="ECO:0000259" key="6">
    <source>
        <dbReference type="PROSITE" id="PS51123"/>
    </source>
</evidence>
<proteinExistence type="predicted"/>
<dbReference type="Proteomes" id="UP000316614">
    <property type="component" value="Chromosome"/>
</dbReference>
<organism evidence="7 8">
    <name type="scientific">Echinicola soli</name>
    <dbReference type="NCBI Taxonomy" id="2591634"/>
    <lineage>
        <taxon>Bacteria</taxon>
        <taxon>Pseudomonadati</taxon>
        <taxon>Bacteroidota</taxon>
        <taxon>Cytophagia</taxon>
        <taxon>Cytophagales</taxon>
        <taxon>Cyclobacteriaceae</taxon>
        <taxon>Echinicola</taxon>
    </lineage>
</organism>
<dbReference type="SUPFAM" id="SSF48452">
    <property type="entry name" value="TPR-like"/>
    <property type="match status" value="1"/>
</dbReference>
<dbReference type="PRINTS" id="PR01023">
    <property type="entry name" value="NAFLGMOTY"/>
</dbReference>
<dbReference type="SUPFAM" id="SSF103088">
    <property type="entry name" value="OmpA-like"/>
    <property type="match status" value="1"/>
</dbReference>
<keyword evidence="8" id="KW-1185">Reference proteome</keyword>
<dbReference type="InterPro" id="IPR011990">
    <property type="entry name" value="TPR-like_helical_dom_sf"/>
</dbReference>
<evidence type="ECO:0000256" key="1">
    <source>
        <dbReference type="ARBA" id="ARBA00004442"/>
    </source>
</evidence>
<dbReference type="InterPro" id="IPR036737">
    <property type="entry name" value="OmpA-like_sf"/>
</dbReference>
<evidence type="ECO:0000313" key="7">
    <source>
        <dbReference type="EMBL" id="QDH81403.1"/>
    </source>
</evidence>
<dbReference type="Pfam" id="PF07676">
    <property type="entry name" value="PD40"/>
    <property type="match status" value="2"/>
</dbReference>
<evidence type="ECO:0000313" key="8">
    <source>
        <dbReference type="Proteomes" id="UP000316614"/>
    </source>
</evidence>
<dbReference type="InterPro" id="IPR011659">
    <property type="entry name" value="WD40"/>
</dbReference>
<keyword evidence="3" id="KW-0998">Cell outer membrane</keyword>
<feature type="domain" description="OmpA-like" evidence="6">
    <location>
        <begin position="522"/>
        <end position="636"/>
    </location>
</feature>
<evidence type="ECO:0000256" key="5">
    <source>
        <dbReference type="SAM" id="SignalP"/>
    </source>
</evidence>
<dbReference type="PRINTS" id="PR01021">
    <property type="entry name" value="OMPADOMAIN"/>
</dbReference>
<keyword evidence="2 4" id="KW-0472">Membrane</keyword>
<dbReference type="InterPro" id="IPR050330">
    <property type="entry name" value="Bact_OuterMem_StrucFunc"/>
</dbReference>
<dbReference type="OrthoDB" id="9809364at2"/>
<dbReference type="InterPro" id="IPR006665">
    <property type="entry name" value="OmpA-like"/>
</dbReference>
<dbReference type="InterPro" id="IPR011042">
    <property type="entry name" value="6-blade_b-propeller_TolB-like"/>
</dbReference>
<dbReference type="PANTHER" id="PTHR30329:SF21">
    <property type="entry name" value="LIPOPROTEIN YIAD-RELATED"/>
    <property type="match status" value="1"/>
</dbReference>
<dbReference type="SUPFAM" id="SSF82171">
    <property type="entry name" value="DPP6 N-terminal domain-like"/>
    <property type="match status" value="1"/>
</dbReference>
<feature type="chain" id="PRO_5021815638" evidence="5">
    <location>
        <begin position="20"/>
        <end position="636"/>
    </location>
</feature>
<name>A0A514CNK7_9BACT</name>
<evidence type="ECO:0000256" key="2">
    <source>
        <dbReference type="ARBA" id="ARBA00023136"/>
    </source>
</evidence>
<dbReference type="PANTHER" id="PTHR30329">
    <property type="entry name" value="STATOR ELEMENT OF FLAGELLAR MOTOR COMPLEX"/>
    <property type="match status" value="1"/>
</dbReference>
<dbReference type="Gene3D" id="3.30.1330.60">
    <property type="entry name" value="OmpA-like domain"/>
    <property type="match status" value="1"/>
</dbReference>